<feature type="transmembrane region" description="Helical" evidence="6">
    <location>
        <begin position="12"/>
        <end position="33"/>
    </location>
</feature>
<proteinExistence type="predicted"/>
<keyword evidence="2 6" id="KW-0812">Transmembrane</keyword>
<accession>A0A1I1XWT3</accession>
<feature type="compositionally biased region" description="Basic and acidic residues" evidence="5">
    <location>
        <begin position="344"/>
        <end position="353"/>
    </location>
</feature>
<feature type="transmembrane region" description="Helical" evidence="6">
    <location>
        <begin position="145"/>
        <end position="165"/>
    </location>
</feature>
<dbReference type="RefSeq" id="WP_245755475.1">
    <property type="nucleotide sequence ID" value="NZ_FOMZ01000008.1"/>
</dbReference>
<evidence type="ECO:0000256" key="2">
    <source>
        <dbReference type="ARBA" id="ARBA00022692"/>
    </source>
</evidence>
<feature type="compositionally biased region" description="Basic and acidic residues" evidence="5">
    <location>
        <begin position="317"/>
        <end position="337"/>
    </location>
</feature>
<evidence type="ECO:0000256" key="3">
    <source>
        <dbReference type="ARBA" id="ARBA00022989"/>
    </source>
</evidence>
<evidence type="ECO:0000256" key="6">
    <source>
        <dbReference type="SAM" id="Phobius"/>
    </source>
</evidence>
<feature type="transmembrane region" description="Helical" evidence="6">
    <location>
        <begin position="280"/>
        <end position="307"/>
    </location>
</feature>
<keyword evidence="7" id="KW-0645">Protease</keyword>
<dbReference type="GO" id="GO:0004180">
    <property type="term" value="F:carboxypeptidase activity"/>
    <property type="evidence" value="ECO:0007669"/>
    <property type="project" value="UniProtKB-KW"/>
</dbReference>
<keyword evidence="7" id="KW-0121">Carboxypeptidase</keyword>
<organism evidence="7 8">
    <name type="scientific">Actinopolyspora alba</name>
    <dbReference type="NCBI Taxonomy" id="673379"/>
    <lineage>
        <taxon>Bacteria</taxon>
        <taxon>Bacillati</taxon>
        <taxon>Actinomycetota</taxon>
        <taxon>Actinomycetes</taxon>
        <taxon>Actinopolysporales</taxon>
        <taxon>Actinopolysporaceae</taxon>
        <taxon>Actinopolyspora</taxon>
        <taxon>Actinopolyspora alba group</taxon>
    </lineage>
</organism>
<evidence type="ECO:0000256" key="1">
    <source>
        <dbReference type="ARBA" id="ARBA00004141"/>
    </source>
</evidence>
<dbReference type="AlphaFoldDB" id="A0A1I1XWT3"/>
<comment type="subcellular location">
    <subcellularLocation>
        <location evidence="1">Membrane</location>
        <topology evidence="1">Multi-pass membrane protein</topology>
    </subcellularLocation>
</comment>
<evidence type="ECO:0000313" key="7">
    <source>
        <dbReference type="EMBL" id="SFE11741.1"/>
    </source>
</evidence>
<gene>
    <name evidence="7" type="ORF">SAMN04487819_10816</name>
</gene>
<keyword evidence="7" id="KW-0378">Hydrolase</keyword>
<name>A0A1I1XWT3_9ACTN</name>
<feature type="transmembrane region" description="Helical" evidence="6">
    <location>
        <begin position="236"/>
        <end position="260"/>
    </location>
</feature>
<sequence>MPKEELKSLARKLASTLWFPMFFVVGFMVFYLIPFHAPAPHNVPVAVVGEQAAAGIEVSFGNSVPDGYDISAVSSEQAARRAVLDRDVVAAYDPADGEMFYASANGRMAVQMLRQSFAPVAARAGQRLSTTDLAATAPGDVMGTGLFYCLMALNIAPYVLVMMLLRAQLTTRQKLGSMVGFGMVSTLICYFTALSLDVIHNDPLLLLVGFLLTQGIAWTAYGLVPIVKQFIPGVAIGLFVLLSLPSSGGAIPLHFVHPIFQFLHHIMPLGNAVDAMRGILYFDGAGAARGTLVLCAWVVLGVALVVFNHFRAERRAARTTEQRTYEQRDGEQRERSGESAGRTSGEEYEHGDESGVTVDPALEAPEPAHHRTLAGSVTDGSGAAVPGASVTVTDGRGVQIARMLTSPEGEYRVHDLPVESITVVAAAAGLEPAVDRLRARQGCVERCDFLLDSESASRSVRPVGVSGAGVLS</sequence>
<dbReference type="InterPro" id="IPR008969">
    <property type="entry name" value="CarboxyPept-like_regulatory"/>
</dbReference>
<dbReference type="PANTHER" id="PTHR43077:SF10">
    <property type="entry name" value="TRANSPORT PERMEASE PROTEIN"/>
    <property type="match status" value="1"/>
</dbReference>
<dbReference type="Proteomes" id="UP000198716">
    <property type="component" value="Unassembled WGS sequence"/>
</dbReference>
<keyword evidence="4 6" id="KW-0472">Membrane</keyword>
<dbReference type="SUPFAM" id="SSF49464">
    <property type="entry name" value="Carboxypeptidase regulatory domain-like"/>
    <property type="match status" value="1"/>
</dbReference>
<evidence type="ECO:0000256" key="4">
    <source>
        <dbReference type="ARBA" id="ARBA00023136"/>
    </source>
</evidence>
<feature type="transmembrane region" description="Helical" evidence="6">
    <location>
        <begin position="177"/>
        <end position="198"/>
    </location>
</feature>
<dbReference type="Gene3D" id="2.60.40.1120">
    <property type="entry name" value="Carboxypeptidase-like, regulatory domain"/>
    <property type="match status" value="1"/>
</dbReference>
<evidence type="ECO:0000256" key="5">
    <source>
        <dbReference type="SAM" id="MobiDB-lite"/>
    </source>
</evidence>
<dbReference type="EMBL" id="FOMZ01000008">
    <property type="protein sequence ID" value="SFE11741.1"/>
    <property type="molecule type" value="Genomic_DNA"/>
</dbReference>
<dbReference type="InterPro" id="IPR051328">
    <property type="entry name" value="T7SS_ABC-Transporter"/>
</dbReference>
<feature type="transmembrane region" description="Helical" evidence="6">
    <location>
        <begin position="204"/>
        <end position="224"/>
    </location>
</feature>
<feature type="region of interest" description="Disordered" evidence="5">
    <location>
        <begin position="317"/>
        <end position="360"/>
    </location>
</feature>
<dbReference type="Pfam" id="PF13620">
    <property type="entry name" value="CarboxypepD_reg"/>
    <property type="match status" value="1"/>
</dbReference>
<protein>
    <submittedName>
        <fullName evidence="7">Carboxypeptidase regulatory-like domain-containing protein</fullName>
    </submittedName>
</protein>
<evidence type="ECO:0000313" key="8">
    <source>
        <dbReference type="Proteomes" id="UP000198716"/>
    </source>
</evidence>
<reference evidence="8" key="1">
    <citation type="submission" date="2016-10" db="EMBL/GenBank/DDBJ databases">
        <authorList>
            <person name="Varghese N."/>
            <person name="Submissions S."/>
        </authorList>
    </citation>
    <scope>NUCLEOTIDE SEQUENCE [LARGE SCALE GENOMIC DNA]</scope>
    <source>
        <strain evidence="8">DSM 45004</strain>
    </source>
</reference>
<keyword evidence="3 6" id="KW-1133">Transmembrane helix</keyword>
<dbReference type="GO" id="GO:0016020">
    <property type="term" value="C:membrane"/>
    <property type="evidence" value="ECO:0007669"/>
    <property type="project" value="UniProtKB-SubCell"/>
</dbReference>
<dbReference type="PANTHER" id="PTHR43077">
    <property type="entry name" value="TRANSPORT PERMEASE YVFS-RELATED"/>
    <property type="match status" value="1"/>
</dbReference>
<keyword evidence="8" id="KW-1185">Reference proteome</keyword>